<dbReference type="SUPFAM" id="SSF81508">
    <property type="entry name" value="Ubiquinone-binding protein QP-C of cytochrome bc1 complex (Ubiquinol-cytochrome c reductase)"/>
    <property type="match status" value="1"/>
</dbReference>
<evidence type="ECO:0000313" key="13">
    <source>
        <dbReference type="Proteomes" id="UP000281245"/>
    </source>
</evidence>
<dbReference type="AlphaFoldDB" id="A0A3M6W202"/>
<comment type="subunit">
    <text evidence="11">Component of the ubiquinol-cytochrome c oxidoreductase (cytochrome b-c1 complex, complex III, CIII), a multisubunit enzyme composed of 3 respiratory subunits cytochrome b, cytochrome c1 and Rieske protein, 2 core protein subunits, and additional low-molecular weight protein subunits. The complex exists as an obligatory dimer and forms supercomplexes (SCs) in the inner mitochondrial membrane with cytochrome c oxidase (complex IV, CIV).</text>
</comment>
<dbReference type="GO" id="GO:0005743">
    <property type="term" value="C:mitochondrial inner membrane"/>
    <property type="evidence" value="ECO:0007669"/>
    <property type="project" value="UniProtKB-SubCell"/>
</dbReference>
<name>A0A3M6W202_HORWE</name>
<evidence type="ECO:0000256" key="7">
    <source>
        <dbReference type="ARBA" id="ARBA00022982"/>
    </source>
</evidence>
<keyword evidence="8" id="KW-1133">Transmembrane helix</keyword>
<evidence type="ECO:0000256" key="5">
    <source>
        <dbReference type="ARBA" id="ARBA00022692"/>
    </source>
</evidence>
<gene>
    <name evidence="12" type="ORF">D0869_14468</name>
</gene>
<comment type="caution">
    <text evidence="12">The sequence shown here is derived from an EMBL/GenBank/DDBJ whole genome shotgun (WGS) entry which is preliminary data.</text>
</comment>
<dbReference type="PANTHER" id="PTHR12119">
    <property type="entry name" value="UBIQUINOL-CYTOCHROME C REDUCTASE COMPLEX UBIQUINONE-BINDING PROTEIN QP-C"/>
    <property type="match status" value="1"/>
</dbReference>
<dbReference type="GO" id="GO:0045275">
    <property type="term" value="C:respiratory chain complex III"/>
    <property type="evidence" value="ECO:0007669"/>
    <property type="project" value="UniProtKB-UniRule"/>
</dbReference>
<keyword evidence="7 11" id="KW-0249">Electron transport</keyword>
<dbReference type="GO" id="GO:0006122">
    <property type="term" value="P:mitochondrial electron transport, ubiquinol to cytochrome c"/>
    <property type="evidence" value="ECO:0007669"/>
    <property type="project" value="UniProtKB-UniRule"/>
</dbReference>
<feature type="non-terminal residue" evidence="12">
    <location>
        <position position="1"/>
    </location>
</feature>
<dbReference type="Pfam" id="PF02939">
    <property type="entry name" value="UcrQ"/>
    <property type="match status" value="1"/>
</dbReference>
<evidence type="ECO:0000256" key="10">
    <source>
        <dbReference type="ARBA" id="ARBA00023136"/>
    </source>
</evidence>
<evidence type="ECO:0000313" key="12">
    <source>
        <dbReference type="EMBL" id="RMX72582.1"/>
    </source>
</evidence>
<evidence type="ECO:0000256" key="4">
    <source>
        <dbReference type="ARBA" id="ARBA00022660"/>
    </source>
</evidence>
<dbReference type="Gene3D" id="1.20.5.210">
    <property type="entry name" value="Cytochrome b-c1 complex subunit 8"/>
    <property type="match status" value="1"/>
</dbReference>
<dbReference type="OrthoDB" id="6683853at2759"/>
<comment type="function">
    <text evidence="11">Component of the ubiquinol-cytochrome c oxidoreductase, a multisubunit transmembrane complex that is part of the mitochondrial electron transport chain which drives oxidative phosphorylation. The complex plays an important role in the uptake of multiple carbon sources present in different host niches.</text>
</comment>
<evidence type="ECO:0000256" key="2">
    <source>
        <dbReference type="ARBA" id="ARBA00007668"/>
    </source>
</evidence>
<organism evidence="12 13">
    <name type="scientific">Hortaea werneckii</name>
    <name type="common">Black yeast</name>
    <name type="synonym">Cladosporium werneckii</name>
    <dbReference type="NCBI Taxonomy" id="91943"/>
    <lineage>
        <taxon>Eukaryota</taxon>
        <taxon>Fungi</taxon>
        <taxon>Dikarya</taxon>
        <taxon>Ascomycota</taxon>
        <taxon>Pezizomycotina</taxon>
        <taxon>Dothideomycetes</taxon>
        <taxon>Dothideomycetidae</taxon>
        <taxon>Mycosphaerellales</taxon>
        <taxon>Teratosphaeriaceae</taxon>
        <taxon>Hortaea</taxon>
    </lineage>
</organism>
<keyword evidence="3 11" id="KW-0813">Transport</keyword>
<keyword evidence="6 11" id="KW-0999">Mitochondrion inner membrane</keyword>
<dbReference type="VEuPathDB" id="FungiDB:BTJ68_11339"/>
<proteinExistence type="inferred from homology"/>
<keyword evidence="9 11" id="KW-0496">Mitochondrion</keyword>
<evidence type="ECO:0000256" key="8">
    <source>
        <dbReference type="ARBA" id="ARBA00022989"/>
    </source>
</evidence>
<dbReference type="PANTHER" id="PTHR12119:SF2">
    <property type="entry name" value="CYTOCHROME B-C1 COMPLEX SUBUNIT 8"/>
    <property type="match status" value="1"/>
</dbReference>
<evidence type="ECO:0000256" key="6">
    <source>
        <dbReference type="ARBA" id="ARBA00022792"/>
    </source>
</evidence>
<evidence type="ECO:0000256" key="11">
    <source>
        <dbReference type="RuleBase" id="RU368118"/>
    </source>
</evidence>
<dbReference type="EMBL" id="QWIJ01002131">
    <property type="protein sequence ID" value="RMX72582.1"/>
    <property type="molecule type" value="Genomic_DNA"/>
</dbReference>
<protein>
    <recommendedName>
        <fullName evidence="11">Cytochrome b-c1 complex subunit 8</fullName>
    </recommendedName>
    <alternativeName>
        <fullName evidence="11">Complex III subunit 8</fullName>
    </alternativeName>
</protein>
<evidence type="ECO:0000256" key="9">
    <source>
        <dbReference type="ARBA" id="ARBA00023128"/>
    </source>
</evidence>
<comment type="subcellular location">
    <subcellularLocation>
        <location evidence="1 11">Mitochondrion inner membrane</location>
        <topology evidence="1 11">Single-pass membrane protein</topology>
    </subcellularLocation>
</comment>
<dbReference type="InterPro" id="IPR036642">
    <property type="entry name" value="Cyt_bc1_su8_sf"/>
</dbReference>
<evidence type="ECO:0000256" key="1">
    <source>
        <dbReference type="ARBA" id="ARBA00004434"/>
    </source>
</evidence>
<reference evidence="12 13" key="1">
    <citation type="journal article" date="2018" name="BMC Genomics">
        <title>Genomic evidence for intraspecific hybridization in a clonal and extremely halotolerant yeast.</title>
        <authorList>
            <person name="Gostincar C."/>
            <person name="Stajich J.E."/>
            <person name="Zupancic J."/>
            <person name="Zalar P."/>
            <person name="Gunde-Cimerman N."/>
        </authorList>
    </citation>
    <scope>NUCLEOTIDE SEQUENCE [LARGE SCALE GENOMIC DNA]</scope>
    <source>
        <strain evidence="12 13">EXF-6656</strain>
    </source>
</reference>
<keyword evidence="5" id="KW-0812">Transmembrane</keyword>
<dbReference type="Proteomes" id="UP000281245">
    <property type="component" value="Unassembled WGS sequence"/>
</dbReference>
<comment type="similarity">
    <text evidence="2 11">Belongs to the UQCRQ/QCR8 family.</text>
</comment>
<keyword evidence="10" id="KW-0472">Membrane</keyword>
<dbReference type="InterPro" id="IPR004205">
    <property type="entry name" value="Cyt_bc1_su8"/>
</dbReference>
<sequence length="144" mass="15910">CLDGGPQAFAGFLLTSGERETERDILTHGLLSPASRVANPRDVHISLHPPSRIPIQSTMRPSQILRAGGGEKKPGQYMGPWGAFGSLPQKGIVTYGLAQNRQNPLAGTFNAAVFNTFRRTRHQILYWGLPLLIAYETMQWAIER</sequence>
<keyword evidence="4 11" id="KW-0679">Respiratory chain</keyword>
<evidence type="ECO:0000256" key="3">
    <source>
        <dbReference type="ARBA" id="ARBA00022448"/>
    </source>
</evidence>
<accession>A0A3M6W202</accession>